<sequence length="320" mass="35953">MSDEITLPLIDLSGYINPRFPGDRERVIAEVRDACAQYGFFRATGHGIPMDLQKGLLKSIDAVFGMPREEKLKLSYLDNDCRRGYEESGMSLRDGDALPDSKEAYYIGREDPVVEHSGFYGPNVWPPLPEDRFRTPVWSYYEATRSLGRTIWEILLQGLGQPASLLESFAQRPMVVMKMIRYPPLAATLPGQFGVGAHTDFGGVTVLLQQPGRHGLEVWVEQRQAWLPVKALEDVYVVNCGDMIMKWSGGRYRSARHRVINKADDESRSSCATFFHGDLFATNPLDPEDRGGETIGQLLVRRFGSQFHLPSGQKDLVRAA</sequence>
<feature type="domain" description="Fe2OG dioxygenase" evidence="3">
    <location>
        <begin position="172"/>
        <end position="277"/>
    </location>
</feature>
<evidence type="ECO:0000256" key="2">
    <source>
        <dbReference type="RuleBase" id="RU003682"/>
    </source>
</evidence>
<name>A0A0M8N1R7_ESCWE</name>
<evidence type="ECO:0000259" key="3">
    <source>
        <dbReference type="PROSITE" id="PS51471"/>
    </source>
</evidence>
<dbReference type="InterPro" id="IPR027443">
    <property type="entry name" value="IPNS-like_sf"/>
</dbReference>
<dbReference type="SUPFAM" id="SSF51197">
    <property type="entry name" value="Clavaminate synthase-like"/>
    <property type="match status" value="1"/>
</dbReference>
<dbReference type="PANTHER" id="PTHR47990">
    <property type="entry name" value="2-OXOGLUTARATE (2OG) AND FE(II)-DEPENDENT OXYGENASE SUPERFAMILY PROTEIN-RELATED"/>
    <property type="match status" value="1"/>
</dbReference>
<organism evidence="4 5">
    <name type="scientific">Escovopsis weberi</name>
    <dbReference type="NCBI Taxonomy" id="150374"/>
    <lineage>
        <taxon>Eukaryota</taxon>
        <taxon>Fungi</taxon>
        <taxon>Dikarya</taxon>
        <taxon>Ascomycota</taxon>
        <taxon>Pezizomycotina</taxon>
        <taxon>Sordariomycetes</taxon>
        <taxon>Hypocreomycetidae</taxon>
        <taxon>Hypocreales</taxon>
        <taxon>Hypocreaceae</taxon>
        <taxon>Escovopsis</taxon>
    </lineage>
</organism>
<reference evidence="4 5" key="1">
    <citation type="submission" date="2015-07" db="EMBL/GenBank/DDBJ databases">
        <title>The genome of the fungus Escovopsis weberi, a specialized disease agent of ant agriculture.</title>
        <authorList>
            <person name="de Man T.J."/>
            <person name="Stajich J.E."/>
            <person name="Kubicek C.P."/>
            <person name="Chenthamara K."/>
            <person name="Atanasova L."/>
            <person name="Druzhinina I.S."/>
            <person name="Birnbaum S."/>
            <person name="Barribeau S.M."/>
            <person name="Teiling C."/>
            <person name="Suen G."/>
            <person name="Currie C."/>
            <person name="Gerardo N.M."/>
        </authorList>
    </citation>
    <scope>NUCLEOTIDE SEQUENCE [LARGE SCALE GENOMIC DNA]</scope>
</reference>
<dbReference type="InterPro" id="IPR026992">
    <property type="entry name" value="DIOX_N"/>
</dbReference>
<dbReference type="Proteomes" id="UP000053831">
    <property type="component" value="Unassembled WGS sequence"/>
</dbReference>
<evidence type="ECO:0000313" key="4">
    <source>
        <dbReference type="EMBL" id="KOS18160.1"/>
    </source>
</evidence>
<dbReference type="EMBL" id="LGSR01000022">
    <property type="protein sequence ID" value="KOS18160.1"/>
    <property type="molecule type" value="Genomic_DNA"/>
</dbReference>
<keyword evidence="2" id="KW-0560">Oxidoreductase</keyword>
<dbReference type="GO" id="GO:0044283">
    <property type="term" value="P:small molecule biosynthetic process"/>
    <property type="evidence" value="ECO:0007669"/>
    <property type="project" value="UniProtKB-ARBA"/>
</dbReference>
<dbReference type="GO" id="GO:0046872">
    <property type="term" value="F:metal ion binding"/>
    <property type="evidence" value="ECO:0007669"/>
    <property type="project" value="UniProtKB-KW"/>
</dbReference>
<comment type="caution">
    <text evidence="4">The sequence shown here is derived from an EMBL/GenBank/DDBJ whole genome shotgun (WGS) entry which is preliminary data.</text>
</comment>
<dbReference type="OrthoDB" id="288590at2759"/>
<protein>
    <submittedName>
        <fullName evidence="4">Putative iron/ascorbate oxidoreductase</fullName>
    </submittedName>
</protein>
<dbReference type="InterPro" id="IPR050231">
    <property type="entry name" value="Iron_ascorbate_oxido_reductase"/>
</dbReference>
<dbReference type="PROSITE" id="PS51471">
    <property type="entry name" value="FE2OG_OXY"/>
    <property type="match status" value="1"/>
</dbReference>
<dbReference type="Pfam" id="PF14226">
    <property type="entry name" value="DIOX_N"/>
    <property type="match status" value="1"/>
</dbReference>
<dbReference type="Pfam" id="PF03171">
    <property type="entry name" value="2OG-FeII_Oxy"/>
    <property type="match status" value="1"/>
</dbReference>
<keyword evidence="2" id="KW-0408">Iron</keyword>
<dbReference type="GO" id="GO:0016491">
    <property type="term" value="F:oxidoreductase activity"/>
    <property type="evidence" value="ECO:0007669"/>
    <property type="project" value="UniProtKB-KW"/>
</dbReference>
<evidence type="ECO:0000256" key="1">
    <source>
        <dbReference type="ARBA" id="ARBA00008056"/>
    </source>
</evidence>
<evidence type="ECO:0000313" key="5">
    <source>
        <dbReference type="Proteomes" id="UP000053831"/>
    </source>
</evidence>
<keyword evidence="2" id="KW-0479">Metal-binding</keyword>
<comment type="similarity">
    <text evidence="1 2">Belongs to the iron/ascorbate-dependent oxidoreductase family.</text>
</comment>
<gene>
    <name evidence="4" type="ORF">ESCO_003314</name>
</gene>
<dbReference type="InterPro" id="IPR044861">
    <property type="entry name" value="IPNS-like_FE2OG_OXY"/>
</dbReference>
<dbReference type="InterPro" id="IPR005123">
    <property type="entry name" value="Oxoglu/Fe-dep_dioxygenase_dom"/>
</dbReference>
<proteinExistence type="inferred from homology"/>
<dbReference type="STRING" id="150374.A0A0M8N1R7"/>
<dbReference type="Gene3D" id="2.60.120.330">
    <property type="entry name" value="B-lactam Antibiotic, Isopenicillin N Synthase, Chain"/>
    <property type="match status" value="1"/>
</dbReference>
<accession>A0A0M8N1R7</accession>
<keyword evidence="5" id="KW-1185">Reference proteome</keyword>
<dbReference type="AlphaFoldDB" id="A0A0M8N1R7"/>